<organism evidence="1 2">
    <name type="scientific">Aliisedimentitalea scapharcae</name>
    <dbReference type="NCBI Taxonomy" id="1524259"/>
    <lineage>
        <taxon>Bacteria</taxon>
        <taxon>Pseudomonadati</taxon>
        <taxon>Pseudomonadota</taxon>
        <taxon>Alphaproteobacteria</taxon>
        <taxon>Rhodobacterales</taxon>
        <taxon>Roseobacteraceae</taxon>
        <taxon>Aliisedimentitalea</taxon>
    </lineage>
</organism>
<keyword evidence="2" id="KW-1185">Reference proteome</keyword>
<name>A0ABZ2XSG7_9RHOB</name>
<sequence length="77" mass="8466">MNGQPKLHWRSQVRILLLEGLGAEDIAIRLERPVQDVRGEISDLRANGWLGPLCAAARTGAAQLIKQKPNQIAGWAK</sequence>
<gene>
    <name evidence="1" type="ORF">QEZ52_00405</name>
</gene>
<dbReference type="RefSeq" id="WP_406646906.1">
    <property type="nucleotide sequence ID" value="NZ_CP123584.1"/>
</dbReference>
<evidence type="ECO:0000313" key="1">
    <source>
        <dbReference type="EMBL" id="WZK89045.1"/>
    </source>
</evidence>
<protein>
    <submittedName>
        <fullName evidence="1">Uncharacterized protein</fullName>
    </submittedName>
</protein>
<dbReference type="EMBL" id="CP123584">
    <property type="protein sequence ID" value="WZK89045.1"/>
    <property type="molecule type" value="Genomic_DNA"/>
</dbReference>
<proteinExistence type="predicted"/>
<dbReference type="Proteomes" id="UP001623232">
    <property type="component" value="Chromosome"/>
</dbReference>
<reference evidence="1 2" key="1">
    <citation type="submission" date="2023-04" db="EMBL/GenBank/DDBJ databases">
        <title>Complete genome sequence of Alisedimentitalea scapharcae.</title>
        <authorList>
            <person name="Rong J.-C."/>
            <person name="Yi M.-L."/>
            <person name="Zhao Q."/>
        </authorList>
    </citation>
    <scope>NUCLEOTIDE SEQUENCE [LARGE SCALE GENOMIC DNA]</scope>
    <source>
        <strain evidence="1 2">KCTC 42119</strain>
    </source>
</reference>
<accession>A0ABZ2XSG7</accession>
<evidence type="ECO:0000313" key="2">
    <source>
        <dbReference type="Proteomes" id="UP001623232"/>
    </source>
</evidence>